<keyword evidence="4" id="KW-1185">Reference proteome</keyword>
<dbReference type="EMBL" id="CAXDID020000044">
    <property type="protein sequence ID" value="CAL6001783.1"/>
    <property type="molecule type" value="Genomic_DNA"/>
</dbReference>
<feature type="coiled-coil region" evidence="1">
    <location>
        <begin position="106"/>
        <end position="133"/>
    </location>
</feature>
<dbReference type="EMBL" id="CATOUU010001031">
    <property type="protein sequence ID" value="CAI9968042.1"/>
    <property type="molecule type" value="Genomic_DNA"/>
</dbReference>
<gene>
    <name evidence="3" type="ORF">HINF_LOCUS17605</name>
    <name evidence="2" type="ORF">HINF_LOCUS55687</name>
</gene>
<evidence type="ECO:0000313" key="3">
    <source>
        <dbReference type="EMBL" id="CAL6001783.1"/>
    </source>
</evidence>
<evidence type="ECO:0000313" key="2">
    <source>
        <dbReference type="EMBL" id="CAI9968042.1"/>
    </source>
</evidence>
<accession>A0AA86R884</accession>
<evidence type="ECO:0000256" key="1">
    <source>
        <dbReference type="SAM" id="Coils"/>
    </source>
</evidence>
<organism evidence="2">
    <name type="scientific">Hexamita inflata</name>
    <dbReference type="NCBI Taxonomy" id="28002"/>
    <lineage>
        <taxon>Eukaryota</taxon>
        <taxon>Metamonada</taxon>
        <taxon>Diplomonadida</taxon>
        <taxon>Hexamitidae</taxon>
        <taxon>Hexamitinae</taxon>
        <taxon>Hexamita</taxon>
    </lineage>
</organism>
<evidence type="ECO:0000313" key="4">
    <source>
        <dbReference type="Proteomes" id="UP001642409"/>
    </source>
</evidence>
<dbReference type="Proteomes" id="UP001642409">
    <property type="component" value="Unassembled WGS sequence"/>
</dbReference>
<reference evidence="2" key="1">
    <citation type="submission" date="2023-06" db="EMBL/GenBank/DDBJ databases">
        <authorList>
            <person name="Kurt Z."/>
        </authorList>
    </citation>
    <scope>NUCLEOTIDE SEQUENCE</scope>
</reference>
<reference evidence="3 4" key="2">
    <citation type="submission" date="2024-07" db="EMBL/GenBank/DDBJ databases">
        <authorList>
            <person name="Akdeniz Z."/>
        </authorList>
    </citation>
    <scope>NUCLEOTIDE SEQUENCE [LARGE SCALE GENOMIC DNA]</scope>
</reference>
<dbReference type="AlphaFoldDB" id="A0AA86R884"/>
<sequence length="331" mass="37780">MMNVSKLNICTNIKYQINNGNDSLVSITEQPNYSCENICDQQTPIYGLCQMDLINGYLDNINKTKYCVHPLIFNDYECVCSQGYILNGTICINFLSKLTNLDQYIFENFSTLNNNLQNNISNIKNQLITTKDDLYNYFSFKISNCSQYVNSKFDDLQNKHNQLELFVSQKFSSLQIETYNLQSNITLHKVISDQLRVDLQLVNSTLTSQIQSVYTNLQTLNNTLQTQYYLNLESFSSLTFQLTSLKSEVISNNTQLQAQINNVNTINNAQNTEITLIKNQLVSLSIKTCILSDRGYCTSLNQCCVPNYTSTGYVCYELGIVPQSQCGTFIF</sequence>
<protein>
    <submittedName>
        <fullName evidence="3">Hypothetical_protein</fullName>
    </submittedName>
</protein>
<name>A0AA86R884_9EUKA</name>
<keyword evidence="1" id="KW-0175">Coiled coil</keyword>
<proteinExistence type="predicted"/>
<comment type="caution">
    <text evidence="2">The sequence shown here is derived from an EMBL/GenBank/DDBJ whole genome shotgun (WGS) entry which is preliminary data.</text>
</comment>